<reference evidence="3" key="1">
    <citation type="journal article" date="2024" name="Toxins">
        <title>Genome Sequence Analysis of Native Xenorhabdus Strains Isolated from Entomopathogenic Nematodes in Argentina.</title>
        <authorList>
            <person name="Palma L."/>
            <person name="Frizzo L."/>
            <person name="Kaiser S."/>
            <person name="Berry C."/>
            <person name="Caballero P."/>
            <person name="Bode H.B."/>
            <person name="Del Valle E.E."/>
        </authorList>
    </citation>
    <scope>NUCLEOTIDE SEQUENCE [LARGE SCALE GENOMIC DNA]</scope>
    <source>
        <strain evidence="3">12</strain>
    </source>
</reference>
<feature type="transmembrane region" description="Helical" evidence="1">
    <location>
        <begin position="137"/>
        <end position="156"/>
    </location>
</feature>
<sequence length="166" mass="18925">MDKWFCTQCGKKEIPQYTEYCEECAEASFKKIGGWLYLPAIGLILSLIILIFQIGVAVYTIPSVSYYATLQQTVIFTLIGNILLFLLTIHTATLFFNKSKQTPRFYILLRLLNIVIQSITVYLVVDGLGHSIDYTLIVPVLQQVITAAIWIPYFMVSVRVKKTFVN</sequence>
<dbReference type="EMBL" id="VCDN01000045">
    <property type="protein sequence ID" value="MDX7988038.1"/>
    <property type="molecule type" value="Genomic_DNA"/>
</dbReference>
<dbReference type="RefSeq" id="WP_319930456.1">
    <property type="nucleotide sequence ID" value="NZ_VCDN01000045.1"/>
</dbReference>
<feature type="transmembrane region" description="Helical" evidence="1">
    <location>
        <begin position="107"/>
        <end position="125"/>
    </location>
</feature>
<dbReference type="Proteomes" id="UP001271890">
    <property type="component" value="Unassembled WGS sequence"/>
</dbReference>
<evidence type="ECO:0000313" key="3">
    <source>
        <dbReference type="Proteomes" id="UP001271890"/>
    </source>
</evidence>
<evidence type="ECO:0000256" key="1">
    <source>
        <dbReference type="SAM" id="Phobius"/>
    </source>
</evidence>
<accession>A0ABU4SB50</accession>
<feature type="transmembrane region" description="Helical" evidence="1">
    <location>
        <begin position="73"/>
        <end position="95"/>
    </location>
</feature>
<feature type="transmembrane region" description="Helical" evidence="1">
    <location>
        <begin position="35"/>
        <end position="61"/>
    </location>
</feature>
<gene>
    <name evidence="2" type="ORF">FE392_11955</name>
</gene>
<proteinExistence type="predicted"/>
<organism evidence="2 3">
    <name type="scientific">Xenorhabdus santafensis</name>
    <dbReference type="NCBI Taxonomy" id="2582833"/>
    <lineage>
        <taxon>Bacteria</taxon>
        <taxon>Pseudomonadati</taxon>
        <taxon>Pseudomonadota</taxon>
        <taxon>Gammaproteobacteria</taxon>
        <taxon>Enterobacterales</taxon>
        <taxon>Morganellaceae</taxon>
        <taxon>Xenorhabdus</taxon>
    </lineage>
</organism>
<dbReference type="InterPro" id="IPR019690">
    <property type="entry name" value="DUF2569"/>
</dbReference>
<keyword evidence="1" id="KW-0812">Transmembrane</keyword>
<dbReference type="Pfam" id="PF10754">
    <property type="entry name" value="DUF2569"/>
    <property type="match status" value="1"/>
</dbReference>
<protein>
    <submittedName>
        <fullName evidence="2">DUF2569 domain-containing protein</fullName>
    </submittedName>
</protein>
<name>A0ABU4SB50_9GAMM</name>
<keyword evidence="1" id="KW-1133">Transmembrane helix</keyword>
<evidence type="ECO:0000313" key="2">
    <source>
        <dbReference type="EMBL" id="MDX7988038.1"/>
    </source>
</evidence>
<keyword evidence="3" id="KW-1185">Reference proteome</keyword>
<keyword evidence="1" id="KW-0472">Membrane</keyword>
<comment type="caution">
    <text evidence="2">The sequence shown here is derived from an EMBL/GenBank/DDBJ whole genome shotgun (WGS) entry which is preliminary data.</text>
</comment>